<dbReference type="InterPro" id="IPR002641">
    <property type="entry name" value="PNPLA_dom"/>
</dbReference>
<comment type="caution">
    <text evidence="5">The sequence shown here is derived from an EMBL/GenBank/DDBJ whole genome shotgun (WGS) entry which is preliminary data.</text>
</comment>
<dbReference type="PROSITE" id="PS51318">
    <property type="entry name" value="TAT"/>
    <property type="match status" value="1"/>
</dbReference>
<dbReference type="PROSITE" id="PS51257">
    <property type="entry name" value="PROKAR_LIPOPROTEIN"/>
    <property type="match status" value="1"/>
</dbReference>
<dbReference type="PROSITE" id="PS51635">
    <property type="entry name" value="PNPLA"/>
    <property type="match status" value="1"/>
</dbReference>
<dbReference type="SUPFAM" id="SSF52151">
    <property type="entry name" value="FabD/lysophospholipase-like"/>
    <property type="match status" value="1"/>
</dbReference>
<sequence>MKRRSFLWAVGAGVVSASAGGCASPDRLAALPGNLGNHGRFAGMPDDCRIVLDGSNDRLFGRIAFTALRREMAYAQGRGVPVGPAAYLAISGGGENGAFGAGLLTGWTRLGNRPEFKGVTGVSTGALSAPFAFLGPDYDRELERVYTDIGLSDVMVSRGLLRGLLGDSLYDSAPLRATIRRFVTPALLAAIAREYTEKGRLLFVATTNLDVPVGVLWNMGSIAASGHARAAELFTEILLASASIPGILPPVMFDIEAGGTRYQEMHVDGGTVAQVVLYPPSLGGDNLLLDPAAVGPGVVEALTGRPRRLFIIRNARPGADPETVPRNIMKIADRAIATLIQAQGLSDLYQLYVIAQRDGIDYNVACIPQSFTERLDAPFDQTYMRNLFAVGRDTMLNGTAWSGVPPGFNAIPVPSALPAARRGRTGAS</sequence>
<keyword evidence="2" id="KW-0378">Hydrolase</keyword>
<dbReference type="Gene3D" id="3.40.1090.10">
    <property type="entry name" value="Cytosolic phospholipase A2 catalytic domain"/>
    <property type="match status" value="1"/>
</dbReference>
<dbReference type="Pfam" id="PF01734">
    <property type="entry name" value="Patatin"/>
    <property type="match status" value="1"/>
</dbReference>
<name>A0ABS8L289_9HYPH</name>
<dbReference type="RefSeq" id="WP_230553864.1">
    <property type="nucleotide sequence ID" value="NZ_JAJISD010000014.1"/>
</dbReference>
<evidence type="ECO:0000313" key="5">
    <source>
        <dbReference type="EMBL" id="MCC8432449.1"/>
    </source>
</evidence>
<keyword evidence="3" id="KW-0732">Signal</keyword>
<feature type="signal peptide" evidence="3">
    <location>
        <begin position="1"/>
        <end position="19"/>
    </location>
</feature>
<feature type="short sequence motif" description="DGA/G" evidence="2">
    <location>
        <begin position="268"/>
        <end position="270"/>
    </location>
</feature>
<evidence type="ECO:0000256" key="2">
    <source>
        <dbReference type="PROSITE-ProRule" id="PRU01161"/>
    </source>
</evidence>
<feature type="active site" description="Proton acceptor" evidence="2">
    <location>
        <position position="268"/>
    </location>
</feature>
<dbReference type="InterPro" id="IPR016035">
    <property type="entry name" value="Acyl_Trfase/lysoPLipase"/>
</dbReference>
<evidence type="ECO:0000256" key="1">
    <source>
        <dbReference type="ARBA" id="ARBA00023098"/>
    </source>
</evidence>
<feature type="short sequence motif" description="GXGXXG" evidence="2">
    <location>
        <begin position="92"/>
        <end position="97"/>
    </location>
</feature>
<reference evidence="5 6" key="1">
    <citation type="submission" date="2021-11" db="EMBL/GenBank/DDBJ databases">
        <authorList>
            <person name="Lee D.-H."/>
            <person name="Kim S.-B."/>
        </authorList>
    </citation>
    <scope>NUCLEOTIDE SEQUENCE [LARGE SCALE GENOMIC DNA]</scope>
    <source>
        <strain evidence="5 6">KCTC 52223</strain>
    </source>
</reference>
<evidence type="ECO:0000313" key="6">
    <source>
        <dbReference type="Proteomes" id="UP001198862"/>
    </source>
</evidence>
<evidence type="ECO:0000259" key="4">
    <source>
        <dbReference type="PROSITE" id="PS51635"/>
    </source>
</evidence>
<feature type="chain" id="PRO_5047370424" evidence="3">
    <location>
        <begin position="20"/>
        <end position="428"/>
    </location>
</feature>
<keyword evidence="1 2" id="KW-0443">Lipid metabolism</keyword>
<proteinExistence type="predicted"/>
<dbReference type="InterPro" id="IPR006311">
    <property type="entry name" value="TAT_signal"/>
</dbReference>
<protein>
    <submittedName>
        <fullName evidence="5">Patatin-like phospholipase family protein</fullName>
    </submittedName>
</protein>
<feature type="short sequence motif" description="GXSXG" evidence="2">
    <location>
        <begin position="121"/>
        <end position="125"/>
    </location>
</feature>
<keyword evidence="2" id="KW-0442">Lipid degradation</keyword>
<gene>
    <name evidence="5" type="ORF">LJ725_26025</name>
</gene>
<evidence type="ECO:0000256" key="3">
    <source>
        <dbReference type="SAM" id="SignalP"/>
    </source>
</evidence>
<feature type="domain" description="PNPLA" evidence="4">
    <location>
        <begin position="88"/>
        <end position="284"/>
    </location>
</feature>
<organism evidence="5 6">
    <name type="scientific">Reyranella aquatilis</name>
    <dbReference type="NCBI Taxonomy" id="2035356"/>
    <lineage>
        <taxon>Bacteria</taxon>
        <taxon>Pseudomonadati</taxon>
        <taxon>Pseudomonadota</taxon>
        <taxon>Alphaproteobacteria</taxon>
        <taxon>Hyphomicrobiales</taxon>
        <taxon>Reyranellaceae</taxon>
        <taxon>Reyranella</taxon>
    </lineage>
</organism>
<keyword evidence="6" id="KW-1185">Reference proteome</keyword>
<accession>A0ABS8L289</accession>
<dbReference type="Proteomes" id="UP001198862">
    <property type="component" value="Unassembled WGS sequence"/>
</dbReference>
<feature type="active site" description="Nucleophile" evidence="2">
    <location>
        <position position="123"/>
    </location>
</feature>
<dbReference type="EMBL" id="JAJISD010000014">
    <property type="protein sequence ID" value="MCC8432449.1"/>
    <property type="molecule type" value="Genomic_DNA"/>
</dbReference>